<dbReference type="RefSeq" id="WP_378579562.1">
    <property type="nucleotide sequence ID" value="NZ_JBHSFQ010000039.1"/>
</dbReference>
<dbReference type="Gene3D" id="3.30.70.1280">
    <property type="entry name" value="SP0830-like domains"/>
    <property type="match status" value="1"/>
</dbReference>
<organism evidence="1 2">
    <name type="scientific">Nocardiopsis mangrovi</name>
    <dbReference type="NCBI Taxonomy" id="1179818"/>
    <lineage>
        <taxon>Bacteria</taxon>
        <taxon>Bacillati</taxon>
        <taxon>Actinomycetota</taxon>
        <taxon>Actinomycetes</taxon>
        <taxon>Streptosporangiales</taxon>
        <taxon>Nocardiopsidaceae</taxon>
        <taxon>Nocardiopsis</taxon>
    </lineage>
</organism>
<accession>A0ABV9E4I5</accession>
<protein>
    <submittedName>
        <fullName evidence="1">DUF1697 domain-containing protein</fullName>
    </submittedName>
</protein>
<reference evidence="2" key="1">
    <citation type="journal article" date="2019" name="Int. J. Syst. Evol. Microbiol.">
        <title>The Global Catalogue of Microorganisms (GCM) 10K type strain sequencing project: providing services to taxonomists for standard genome sequencing and annotation.</title>
        <authorList>
            <consortium name="The Broad Institute Genomics Platform"/>
            <consortium name="The Broad Institute Genome Sequencing Center for Infectious Disease"/>
            <person name="Wu L."/>
            <person name="Ma J."/>
        </authorList>
    </citation>
    <scope>NUCLEOTIDE SEQUENCE [LARGE SCALE GENOMIC DNA]</scope>
    <source>
        <strain evidence="2">XZYJ18</strain>
    </source>
</reference>
<gene>
    <name evidence="1" type="ORF">ACFO4E_27030</name>
</gene>
<evidence type="ECO:0000313" key="1">
    <source>
        <dbReference type="EMBL" id="MFC4565527.1"/>
    </source>
</evidence>
<dbReference type="EMBL" id="JBHSFQ010000039">
    <property type="protein sequence ID" value="MFC4565527.1"/>
    <property type="molecule type" value="Genomic_DNA"/>
</dbReference>
<keyword evidence="2" id="KW-1185">Reference proteome</keyword>
<dbReference type="InterPro" id="IPR012545">
    <property type="entry name" value="DUF1697"/>
</dbReference>
<dbReference type="PANTHER" id="PTHR36439">
    <property type="entry name" value="BLL4334 PROTEIN"/>
    <property type="match status" value="1"/>
</dbReference>
<dbReference type="Pfam" id="PF08002">
    <property type="entry name" value="DUF1697"/>
    <property type="match status" value="1"/>
</dbReference>
<proteinExistence type="predicted"/>
<comment type="caution">
    <text evidence="1">The sequence shown here is derived from an EMBL/GenBank/DDBJ whole genome shotgun (WGS) entry which is preliminary data.</text>
</comment>
<dbReference type="Proteomes" id="UP001595923">
    <property type="component" value="Unassembled WGS sequence"/>
</dbReference>
<dbReference type="PIRSF" id="PIRSF008502">
    <property type="entry name" value="UCP008502"/>
    <property type="match status" value="1"/>
</dbReference>
<sequence>MTVYVGLLRGVNVGVRRKIAMADLRAVLAGLGHTRVTTLLQSGNAVFTAPDSAGGEDAVAAAVEERLRAELDLDADVIVRTAAHLRRVVDGIPFDVRDPAKCAVCFLKEPPDPDRLAAIDPDAFAPEEMVPGERELYLYFPDGLGRAKLTPLLARRLGTPATVRNWNTTTRLLALAEG</sequence>
<dbReference type="PANTHER" id="PTHR36439:SF1">
    <property type="entry name" value="DUF1697 DOMAIN-CONTAINING PROTEIN"/>
    <property type="match status" value="1"/>
</dbReference>
<dbReference type="SUPFAM" id="SSF160379">
    <property type="entry name" value="SP0830-like"/>
    <property type="match status" value="1"/>
</dbReference>
<evidence type="ECO:0000313" key="2">
    <source>
        <dbReference type="Proteomes" id="UP001595923"/>
    </source>
</evidence>
<name>A0ABV9E4I5_9ACTN</name>